<evidence type="ECO:0000256" key="1">
    <source>
        <dbReference type="ARBA" id="ARBA00022448"/>
    </source>
</evidence>
<protein>
    <submittedName>
        <fullName evidence="6">ABC transport system ATP-binding protein</fullName>
    </submittedName>
</protein>
<dbReference type="SUPFAM" id="SSF52540">
    <property type="entry name" value="P-loop containing nucleoside triphosphate hydrolases"/>
    <property type="match status" value="1"/>
</dbReference>
<dbReference type="RefSeq" id="WP_092649150.1">
    <property type="nucleotide sequence ID" value="NZ_LT629792.1"/>
</dbReference>
<evidence type="ECO:0000256" key="3">
    <source>
        <dbReference type="ARBA" id="ARBA00022840"/>
    </source>
</evidence>
<dbReference type="Gene3D" id="3.40.50.300">
    <property type="entry name" value="P-loop containing nucleotide triphosphate hydrolases"/>
    <property type="match status" value="1"/>
</dbReference>
<dbReference type="InterPro" id="IPR027417">
    <property type="entry name" value="P-loop_NTPase"/>
</dbReference>
<dbReference type="InterPro" id="IPR003439">
    <property type="entry name" value="ABC_transporter-like_ATP-bd"/>
</dbReference>
<keyword evidence="7" id="KW-1185">Reference proteome</keyword>
<name>A0ABY0VBC2_9ACTO</name>
<sequence>MALLDIHDVTRTVTLPDGDDLHILRGVNLTVEPGDHVSIVGRSGTGKSTLLNIIGLLDKPTSGTYSIDGVDTSGLGEGKRSALRGSSFGFVFQQFNIFNARTALQNVEVPLLYAAGRQFWNRRNLAADMLERVGLGDRLDSYPTQMSGGEQQRIAIARALVRTPRVILADEPTGALDPHTGRIIMELLEDVAAENNAALIVITHDMNVAARASRAYSLYDGILHNVDDLSEHTVAAVSDGVPVMSQDAERSQIPQSPSDMPMSNEGEASAAPELCDEETDTATIEEVTVTEDGEPRGNEVTP</sequence>
<evidence type="ECO:0000256" key="4">
    <source>
        <dbReference type="SAM" id="MobiDB-lite"/>
    </source>
</evidence>
<dbReference type="PROSITE" id="PS50893">
    <property type="entry name" value="ABC_TRANSPORTER_2"/>
    <property type="match status" value="1"/>
</dbReference>
<dbReference type="GO" id="GO:0005524">
    <property type="term" value="F:ATP binding"/>
    <property type="evidence" value="ECO:0007669"/>
    <property type="project" value="UniProtKB-KW"/>
</dbReference>
<dbReference type="PANTHER" id="PTHR24220:SF86">
    <property type="entry name" value="ABC TRANSPORTER ABCH.1"/>
    <property type="match status" value="1"/>
</dbReference>
<dbReference type="Proteomes" id="UP000198976">
    <property type="component" value="Chromosome I"/>
</dbReference>
<reference evidence="6 7" key="1">
    <citation type="submission" date="2016-10" db="EMBL/GenBank/DDBJ databases">
        <authorList>
            <person name="Varghese N."/>
            <person name="Submissions S."/>
        </authorList>
    </citation>
    <scope>NUCLEOTIDE SEQUENCE [LARGE SCALE GENOMIC DNA]</scope>
    <source>
        <strain evidence="6 7">DSM 9169</strain>
    </source>
</reference>
<keyword evidence="2" id="KW-0547">Nucleotide-binding</keyword>
<organism evidence="6 7">
    <name type="scientific">Schaalia radingae</name>
    <dbReference type="NCBI Taxonomy" id="131110"/>
    <lineage>
        <taxon>Bacteria</taxon>
        <taxon>Bacillati</taxon>
        <taxon>Actinomycetota</taxon>
        <taxon>Actinomycetes</taxon>
        <taxon>Actinomycetales</taxon>
        <taxon>Actinomycetaceae</taxon>
        <taxon>Schaalia</taxon>
    </lineage>
</organism>
<dbReference type="InterPro" id="IPR017871">
    <property type="entry name" value="ABC_transporter-like_CS"/>
</dbReference>
<dbReference type="EMBL" id="LT629792">
    <property type="protein sequence ID" value="SDU05241.1"/>
    <property type="molecule type" value="Genomic_DNA"/>
</dbReference>
<evidence type="ECO:0000256" key="2">
    <source>
        <dbReference type="ARBA" id="ARBA00022741"/>
    </source>
</evidence>
<dbReference type="InterPro" id="IPR017911">
    <property type="entry name" value="MacB-like_ATP-bd"/>
</dbReference>
<evidence type="ECO:0000313" key="6">
    <source>
        <dbReference type="EMBL" id="SDU05241.1"/>
    </source>
</evidence>
<feature type="domain" description="ABC transporter" evidence="5">
    <location>
        <begin position="4"/>
        <end position="245"/>
    </location>
</feature>
<dbReference type="Pfam" id="PF00005">
    <property type="entry name" value="ABC_tran"/>
    <property type="match status" value="1"/>
</dbReference>
<dbReference type="SMART" id="SM00382">
    <property type="entry name" value="AAA"/>
    <property type="match status" value="1"/>
</dbReference>
<dbReference type="CDD" id="cd03255">
    <property type="entry name" value="ABC_MJ0796_LolCDE_FtsE"/>
    <property type="match status" value="1"/>
</dbReference>
<keyword evidence="1" id="KW-0813">Transport</keyword>
<proteinExistence type="predicted"/>
<feature type="region of interest" description="Disordered" evidence="4">
    <location>
        <begin position="245"/>
        <end position="281"/>
    </location>
</feature>
<evidence type="ECO:0000313" key="7">
    <source>
        <dbReference type="Proteomes" id="UP000198976"/>
    </source>
</evidence>
<keyword evidence="3 6" id="KW-0067">ATP-binding</keyword>
<dbReference type="PANTHER" id="PTHR24220">
    <property type="entry name" value="IMPORT ATP-BINDING PROTEIN"/>
    <property type="match status" value="1"/>
</dbReference>
<evidence type="ECO:0000259" key="5">
    <source>
        <dbReference type="PROSITE" id="PS50893"/>
    </source>
</evidence>
<accession>A0ABY0VBC2</accession>
<dbReference type="InterPro" id="IPR015854">
    <property type="entry name" value="ABC_transpr_LolD-like"/>
</dbReference>
<gene>
    <name evidence="6" type="ORF">SAMN04489714_1870</name>
</gene>
<dbReference type="PROSITE" id="PS00211">
    <property type="entry name" value="ABC_TRANSPORTER_1"/>
    <property type="match status" value="1"/>
</dbReference>
<dbReference type="InterPro" id="IPR003593">
    <property type="entry name" value="AAA+_ATPase"/>
</dbReference>